<dbReference type="Proteomes" id="UP000325440">
    <property type="component" value="Unassembled WGS sequence"/>
</dbReference>
<protein>
    <submittedName>
        <fullName evidence="2">Uncharacterized protein</fullName>
    </submittedName>
</protein>
<reference evidence="2 3" key="1">
    <citation type="submission" date="2019-08" db="EMBL/GenBank/DDBJ databases">
        <authorList>
            <person name="Alioto T."/>
            <person name="Alioto T."/>
            <person name="Gomez Garrido J."/>
        </authorList>
    </citation>
    <scope>NUCLEOTIDE SEQUENCE [LARGE SCALE GENOMIC DNA]</scope>
</reference>
<dbReference type="EMBL" id="CABPRJ010000531">
    <property type="protein sequence ID" value="VVC30681.1"/>
    <property type="molecule type" value="Genomic_DNA"/>
</dbReference>
<evidence type="ECO:0000313" key="3">
    <source>
        <dbReference type="Proteomes" id="UP000325440"/>
    </source>
</evidence>
<feature type="region of interest" description="Disordered" evidence="1">
    <location>
        <begin position="77"/>
        <end position="170"/>
    </location>
</feature>
<dbReference type="AlphaFoldDB" id="A0A5E4MJT3"/>
<evidence type="ECO:0000313" key="2">
    <source>
        <dbReference type="EMBL" id="VVC30681.1"/>
    </source>
</evidence>
<proteinExistence type="predicted"/>
<organism evidence="2 3">
    <name type="scientific">Cinara cedri</name>
    <dbReference type="NCBI Taxonomy" id="506608"/>
    <lineage>
        <taxon>Eukaryota</taxon>
        <taxon>Metazoa</taxon>
        <taxon>Ecdysozoa</taxon>
        <taxon>Arthropoda</taxon>
        <taxon>Hexapoda</taxon>
        <taxon>Insecta</taxon>
        <taxon>Pterygota</taxon>
        <taxon>Neoptera</taxon>
        <taxon>Paraneoptera</taxon>
        <taxon>Hemiptera</taxon>
        <taxon>Sternorrhyncha</taxon>
        <taxon>Aphidomorpha</taxon>
        <taxon>Aphidoidea</taxon>
        <taxon>Aphididae</taxon>
        <taxon>Lachninae</taxon>
        <taxon>Cinara</taxon>
    </lineage>
</organism>
<evidence type="ECO:0000256" key="1">
    <source>
        <dbReference type="SAM" id="MobiDB-lite"/>
    </source>
</evidence>
<name>A0A5E4MJT3_9HEMI</name>
<keyword evidence="3" id="KW-1185">Reference proteome</keyword>
<gene>
    <name evidence="2" type="ORF">CINCED_3A015507</name>
</gene>
<accession>A0A5E4MJT3</accession>
<sequence length="170" mass="18872">MFGRTGLNTIANESTATEWSSVTTAVQLLQRRAFSRPRRPFRKKIKRSRPHKPNDNVSLLLIFCLGQFSVVHLENTNDNFGRETKPPVRSMDTDQSENARKKQTKKNTRREIKSRWTSVVIAHSDVSVRGSETGVTNSHRPESPGSGGADGGSRNVSDSAKSVRARPTAV</sequence>